<proteinExistence type="predicted"/>
<comment type="caution">
    <text evidence="2">The sequence shown here is derived from an EMBL/GenBank/DDBJ whole genome shotgun (WGS) entry which is preliminary data.</text>
</comment>
<protein>
    <submittedName>
        <fullName evidence="2">Uncharacterized protein</fullName>
    </submittedName>
</protein>
<feature type="region of interest" description="Disordered" evidence="1">
    <location>
        <begin position="121"/>
        <end position="211"/>
    </location>
</feature>
<dbReference type="EMBL" id="JAFFHA010000001">
    <property type="protein sequence ID" value="KAK4660576.1"/>
    <property type="molecule type" value="Genomic_DNA"/>
</dbReference>
<feature type="compositionally biased region" description="Basic and acidic residues" evidence="1">
    <location>
        <begin position="277"/>
        <end position="296"/>
    </location>
</feature>
<sequence>MDVASSCSKISMTAAADVEAKKQPTYTTVGSIYNPSAAAPIQAPTRRPRIRRFPQPPESPLGDPFDFTDPLRALLKEKSPPSPPTTAAVLKQYTPLQQNYDRALSPINEQEYLAMTMPPQFRRSEIPSPLSSTTSDIGFGRDRPTVNPAGLPSTASSGPPRPLTAGPPGVRQFKRNGFDPTTSSARIGRLESQNETSAARPLFPIGHQTKPSIIRQPFQAGVNYMALRDGDIRGHDAEHPSQLLQHNLSGNYGSTAQQSRASPDLRRSSSSTPFRPSDLDPKKGPVHDTLPPEKAMEYFPAGFPSNYDGQYTPRQAVPLKSSPLDQEAQKQTQNQLDKQDQQIHDPTNGRVQRPIGAIGAERERRRNAIDKAVSRKLDNEDTTKMDSNEYAKPLLDRTYDALLKYRDSGRSACPSNGWHPHFAEPDESLFDHSPEGNNSFFDDPRMEAPKKKKVAKPTRKLGY</sequence>
<accession>A0ABR0GY10</accession>
<evidence type="ECO:0000256" key="1">
    <source>
        <dbReference type="SAM" id="MobiDB-lite"/>
    </source>
</evidence>
<organism evidence="2 3">
    <name type="scientific">Podospora pseudocomata</name>
    <dbReference type="NCBI Taxonomy" id="2093779"/>
    <lineage>
        <taxon>Eukaryota</taxon>
        <taxon>Fungi</taxon>
        <taxon>Dikarya</taxon>
        <taxon>Ascomycota</taxon>
        <taxon>Pezizomycotina</taxon>
        <taxon>Sordariomycetes</taxon>
        <taxon>Sordariomycetidae</taxon>
        <taxon>Sordariales</taxon>
        <taxon>Podosporaceae</taxon>
        <taxon>Podospora</taxon>
    </lineage>
</organism>
<feature type="compositionally biased region" description="Polar residues" evidence="1">
    <location>
        <begin position="179"/>
        <end position="197"/>
    </location>
</feature>
<feature type="region of interest" description="Disordered" evidence="1">
    <location>
        <begin position="37"/>
        <end position="68"/>
    </location>
</feature>
<evidence type="ECO:0000313" key="2">
    <source>
        <dbReference type="EMBL" id="KAK4660576.1"/>
    </source>
</evidence>
<dbReference type="Proteomes" id="UP001323405">
    <property type="component" value="Unassembled WGS sequence"/>
</dbReference>
<gene>
    <name evidence="2" type="ORF">QC762_120250</name>
</gene>
<dbReference type="RefSeq" id="XP_062749546.1">
    <property type="nucleotide sequence ID" value="XM_062886460.1"/>
</dbReference>
<name>A0ABR0GY10_9PEZI</name>
<feature type="region of interest" description="Disordered" evidence="1">
    <location>
        <begin position="232"/>
        <end position="375"/>
    </location>
</feature>
<feature type="region of interest" description="Disordered" evidence="1">
    <location>
        <begin position="410"/>
        <end position="463"/>
    </location>
</feature>
<keyword evidence="3" id="KW-1185">Reference proteome</keyword>
<feature type="compositionally biased region" description="Basic and acidic residues" evidence="1">
    <location>
        <begin position="421"/>
        <end position="434"/>
    </location>
</feature>
<feature type="compositionally biased region" description="Basic and acidic residues" evidence="1">
    <location>
        <begin position="360"/>
        <end position="375"/>
    </location>
</feature>
<evidence type="ECO:0000313" key="3">
    <source>
        <dbReference type="Proteomes" id="UP001323405"/>
    </source>
</evidence>
<reference evidence="2 3" key="1">
    <citation type="journal article" date="2023" name="bioRxiv">
        <title>High-quality genome assemblies of four members of thePodospora anserinaspecies complex.</title>
        <authorList>
            <person name="Ament-Velasquez S.L."/>
            <person name="Vogan A.A."/>
            <person name="Wallerman O."/>
            <person name="Hartmann F."/>
            <person name="Gautier V."/>
            <person name="Silar P."/>
            <person name="Giraud T."/>
            <person name="Johannesson H."/>
        </authorList>
    </citation>
    <scope>NUCLEOTIDE SEQUENCE [LARGE SCALE GENOMIC DNA]</scope>
    <source>
        <strain evidence="2 3">CBS 415.72m</strain>
    </source>
</reference>
<feature type="compositionally biased region" description="Basic residues" evidence="1">
    <location>
        <begin position="450"/>
        <end position="463"/>
    </location>
</feature>
<feature type="compositionally biased region" description="Polar residues" evidence="1">
    <location>
        <begin position="242"/>
        <end position="261"/>
    </location>
</feature>
<dbReference type="GeneID" id="87906367"/>